<feature type="transmembrane region" description="Helical" evidence="7">
    <location>
        <begin position="258"/>
        <end position="282"/>
    </location>
</feature>
<dbReference type="GO" id="GO:0022857">
    <property type="term" value="F:transmembrane transporter activity"/>
    <property type="evidence" value="ECO:0007669"/>
    <property type="project" value="InterPro"/>
</dbReference>
<feature type="transmembrane region" description="Helical" evidence="7">
    <location>
        <begin position="391"/>
        <end position="411"/>
    </location>
</feature>
<organism evidence="11">
    <name type="scientific">Rhodosorus marinus</name>
    <dbReference type="NCBI Taxonomy" id="101924"/>
    <lineage>
        <taxon>Eukaryota</taxon>
        <taxon>Rhodophyta</taxon>
        <taxon>Stylonematophyceae</taxon>
        <taxon>Stylonematales</taxon>
        <taxon>Stylonemataceae</taxon>
        <taxon>Rhodosorus</taxon>
    </lineage>
</organism>
<evidence type="ECO:0000256" key="1">
    <source>
        <dbReference type="ARBA" id="ARBA00004141"/>
    </source>
</evidence>
<feature type="transmembrane region" description="Helical" evidence="7">
    <location>
        <begin position="180"/>
        <end position="205"/>
    </location>
</feature>
<feature type="transmembrane region" description="Helical" evidence="7">
    <location>
        <begin position="123"/>
        <end position="141"/>
    </location>
</feature>
<dbReference type="PROSITE" id="PS50850">
    <property type="entry name" value="MFS"/>
    <property type="match status" value="1"/>
</dbReference>
<keyword evidence="3 7" id="KW-0812">Transmembrane</keyword>
<dbReference type="EMBL" id="HBHW01024747">
    <property type="protein sequence ID" value="CAE0051128.1"/>
    <property type="molecule type" value="Transcribed_RNA"/>
</dbReference>
<accession>A0A7S3EFK0</accession>
<feature type="transmembrane region" description="Helical" evidence="7">
    <location>
        <begin position="90"/>
        <end position="111"/>
    </location>
</feature>
<dbReference type="PRINTS" id="PR01035">
    <property type="entry name" value="TCRTETA"/>
</dbReference>
<dbReference type="InterPro" id="IPR001958">
    <property type="entry name" value="Tet-R_TetA/multi-R_MdtG-like"/>
</dbReference>
<feature type="transmembrane region" description="Helical" evidence="7">
    <location>
        <begin position="53"/>
        <end position="78"/>
    </location>
</feature>
<dbReference type="Pfam" id="PF07690">
    <property type="entry name" value="MFS_1"/>
    <property type="match status" value="1"/>
</dbReference>
<dbReference type="EMBL" id="HBHW01024749">
    <property type="protein sequence ID" value="CAE0051130.1"/>
    <property type="molecule type" value="Transcribed_RNA"/>
</dbReference>
<dbReference type="InterPro" id="IPR036259">
    <property type="entry name" value="MFS_trans_sf"/>
</dbReference>
<reference evidence="11" key="1">
    <citation type="submission" date="2021-01" db="EMBL/GenBank/DDBJ databases">
        <authorList>
            <person name="Corre E."/>
            <person name="Pelletier E."/>
            <person name="Niang G."/>
            <person name="Scheremetjew M."/>
            <person name="Finn R."/>
            <person name="Kale V."/>
            <person name="Holt S."/>
            <person name="Cochrane G."/>
            <person name="Meng A."/>
            <person name="Brown T."/>
            <person name="Cohen L."/>
        </authorList>
    </citation>
    <scope>NUCLEOTIDE SEQUENCE</scope>
    <source>
        <strain evidence="11">CCMP 769</strain>
    </source>
</reference>
<dbReference type="AlphaFoldDB" id="A0A7S3EFK0"/>
<evidence type="ECO:0000256" key="2">
    <source>
        <dbReference type="ARBA" id="ARBA00022448"/>
    </source>
</evidence>
<name>A0A7S3EFK0_9RHOD</name>
<dbReference type="EMBL" id="HBHW01024751">
    <property type="protein sequence ID" value="CAE0051131.1"/>
    <property type="molecule type" value="Transcribed_RNA"/>
</dbReference>
<dbReference type="InterPro" id="IPR011701">
    <property type="entry name" value="MFS"/>
</dbReference>
<feature type="region of interest" description="Disordered" evidence="6">
    <location>
        <begin position="15"/>
        <end position="40"/>
    </location>
</feature>
<evidence type="ECO:0000313" key="11">
    <source>
        <dbReference type="EMBL" id="CAE0051131.1"/>
    </source>
</evidence>
<sequence length="455" mass="49111">MEDEEVCEATTLRSLAAESYGSSGGDGEGAEMSDDDYEENTQVEAKQLDGRKFAVVMGLLFLVTFAISILIPVLPSLLLRIMDGSTSKAAYASGIISFATMPLELVLLPYVGALSDRVGRKPVLLVGVAGFATEIALLATFRNLPMYVLSKYMSSVGAAFPTTANACVADIVVGTGNEPVFFGVLGVVGGASFALGPMVGGLIVSNFNEQTALWTSVGLFGLAAVGIWFMPETLKNPRQSSMNFDVINFTRLFRRDRYLTSLVTTQFLINFTSVWHGIAYLYFHEMLSWDAGDIGRYLSFAGVVAIINQGLLTRFAIKAFGEYPTMKIGFISELGYLLVMTFMTKSWHAYASLFVGSFGWIAIPTLRAIIARQVPLSEQGSLQGSLSAMNTLQTGFGSLLMSVVFGVFSTHDGAAPYMPNAPFAFPLLNMITATIALFRAEKEKNTETKVCASDT</sequence>
<evidence type="ECO:0000256" key="7">
    <source>
        <dbReference type="SAM" id="Phobius"/>
    </source>
</evidence>
<dbReference type="InterPro" id="IPR005829">
    <property type="entry name" value="Sugar_transporter_CS"/>
</dbReference>
<feature type="domain" description="Major facilitator superfamily (MFS) profile" evidence="8">
    <location>
        <begin position="52"/>
        <end position="444"/>
    </location>
</feature>
<dbReference type="GO" id="GO:0016020">
    <property type="term" value="C:membrane"/>
    <property type="evidence" value="ECO:0007669"/>
    <property type="project" value="UniProtKB-SubCell"/>
</dbReference>
<dbReference type="PROSITE" id="PS00216">
    <property type="entry name" value="SUGAR_TRANSPORT_1"/>
    <property type="match status" value="1"/>
</dbReference>
<feature type="transmembrane region" description="Helical" evidence="7">
    <location>
        <begin position="294"/>
        <end position="312"/>
    </location>
</feature>
<dbReference type="PANTHER" id="PTHR23504:SF31">
    <property type="entry name" value="MAJOR FACILITATOR SUPERFAMILY DOMAIN-CONTAINING PROTEIN 10"/>
    <property type="match status" value="1"/>
</dbReference>
<feature type="transmembrane region" description="Helical" evidence="7">
    <location>
        <begin position="153"/>
        <end position="173"/>
    </location>
</feature>
<keyword evidence="5 7" id="KW-0472">Membrane</keyword>
<evidence type="ECO:0000313" key="10">
    <source>
        <dbReference type="EMBL" id="CAE0051130.1"/>
    </source>
</evidence>
<evidence type="ECO:0000256" key="6">
    <source>
        <dbReference type="SAM" id="MobiDB-lite"/>
    </source>
</evidence>
<dbReference type="SUPFAM" id="SSF103473">
    <property type="entry name" value="MFS general substrate transporter"/>
    <property type="match status" value="1"/>
</dbReference>
<evidence type="ECO:0000259" key="8">
    <source>
        <dbReference type="PROSITE" id="PS50850"/>
    </source>
</evidence>
<feature type="transmembrane region" description="Helical" evidence="7">
    <location>
        <begin position="349"/>
        <end position="370"/>
    </location>
</feature>
<protein>
    <recommendedName>
        <fullName evidence="8">Major facilitator superfamily (MFS) profile domain-containing protein</fullName>
    </recommendedName>
</protein>
<comment type="subcellular location">
    <subcellularLocation>
        <location evidence="1">Membrane</location>
        <topology evidence="1">Multi-pass membrane protein</topology>
    </subcellularLocation>
</comment>
<dbReference type="PANTHER" id="PTHR23504">
    <property type="entry name" value="MAJOR FACILITATOR SUPERFAMILY DOMAIN-CONTAINING PROTEIN 10"/>
    <property type="match status" value="1"/>
</dbReference>
<keyword evidence="2" id="KW-0813">Transport</keyword>
<keyword evidence="4 7" id="KW-1133">Transmembrane helix</keyword>
<evidence type="ECO:0000256" key="3">
    <source>
        <dbReference type="ARBA" id="ARBA00022692"/>
    </source>
</evidence>
<gene>
    <name evidence="9" type="ORF">RMAR00112_LOCUS19128</name>
    <name evidence="10" type="ORF">RMAR00112_LOCUS19130</name>
    <name evidence="11" type="ORF">RMAR00112_LOCUS19131</name>
</gene>
<feature type="transmembrane region" description="Helical" evidence="7">
    <location>
        <begin position="211"/>
        <end position="230"/>
    </location>
</feature>
<proteinExistence type="predicted"/>
<evidence type="ECO:0000256" key="5">
    <source>
        <dbReference type="ARBA" id="ARBA00023136"/>
    </source>
</evidence>
<feature type="compositionally biased region" description="Acidic residues" evidence="6">
    <location>
        <begin position="28"/>
        <end position="40"/>
    </location>
</feature>
<dbReference type="InterPro" id="IPR020846">
    <property type="entry name" value="MFS_dom"/>
</dbReference>
<dbReference type="Gene3D" id="1.20.1250.20">
    <property type="entry name" value="MFS general substrate transporter like domains"/>
    <property type="match status" value="1"/>
</dbReference>
<evidence type="ECO:0000313" key="9">
    <source>
        <dbReference type="EMBL" id="CAE0051128.1"/>
    </source>
</evidence>
<evidence type="ECO:0000256" key="4">
    <source>
        <dbReference type="ARBA" id="ARBA00022989"/>
    </source>
</evidence>